<keyword evidence="4 6" id="KW-1133">Transmembrane helix</keyword>
<evidence type="ECO:0000256" key="3">
    <source>
        <dbReference type="ARBA" id="ARBA00022692"/>
    </source>
</evidence>
<keyword evidence="3 6" id="KW-0812">Transmembrane</keyword>
<dbReference type="PANTHER" id="PTHR43461:SF1">
    <property type="entry name" value="TRANSMEMBRANE PROTEIN 256"/>
    <property type="match status" value="1"/>
</dbReference>
<dbReference type="Proteomes" id="UP000319980">
    <property type="component" value="Unassembled WGS sequence"/>
</dbReference>
<evidence type="ECO:0000256" key="6">
    <source>
        <dbReference type="SAM" id="Phobius"/>
    </source>
</evidence>
<dbReference type="EMBL" id="VOHK01000003">
    <property type="protein sequence ID" value="TWT21342.1"/>
    <property type="molecule type" value="Genomic_DNA"/>
</dbReference>
<proteinExistence type="inferred from homology"/>
<evidence type="ECO:0000256" key="1">
    <source>
        <dbReference type="ARBA" id="ARBA00004141"/>
    </source>
</evidence>
<accession>A0A5C5U708</accession>
<dbReference type="OrthoDB" id="5976194at2"/>
<evidence type="ECO:0000313" key="8">
    <source>
        <dbReference type="EMBL" id="TWT21342.1"/>
    </source>
</evidence>
<name>A0A5C5U708_9GAMM</name>
<feature type="transmembrane region" description="Helical" evidence="6">
    <location>
        <begin position="99"/>
        <end position="119"/>
    </location>
</feature>
<dbReference type="InterPro" id="IPR006696">
    <property type="entry name" value="DUF423"/>
</dbReference>
<organism evidence="8 9">
    <name type="scientific">Luteimonas marina</name>
    <dbReference type="NCBI Taxonomy" id="488485"/>
    <lineage>
        <taxon>Bacteria</taxon>
        <taxon>Pseudomonadati</taxon>
        <taxon>Pseudomonadota</taxon>
        <taxon>Gammaproteobacteria</taxon>
        <taxon>Lysobacterales</taxon>
        <taxon>Lysobacteraceae</taxon>
        <taxon>Luteimonas</taxon>
    </lineage>
</organism>
<gene>
    <name evidence="8" type="ORF">FQY83_08280</name>
</gene>
<reference evidence="8 9" key="1">
    <citation type="journal article" date="2008" name="Int. J. Syst. Evol. Microbiol.">
        <title>Luteimonas marina sp. nov., isolated from seawater.</title>
        <authorList>
            <person name="Baik K.S."/>
            <person name="Park S.C."/>
            <person name="Kim M.S."/>
            <person name="Kim E.M."/>
            <person name="Park C."/>
            <person name="Chun J."/>
            <person name="Seong C.N."/>
        </authorList>
    </citation>
    <scope>NUCLEOTIDE SEQUENCE [LARGE SCALE GENOMIC DNA]</scope>
    <source>
        <strain evidence="8 9">FR1330</strain>
    </source>
</reference>
<feature type="transmembrane region" description="Helical" evidence="6">
    <location>
        <begin position="72"/>
        <end position="93"/>
    </location>
</feature>
<dbReference type="RefSeq" id="WP_146386975.1">
    <property type="nucleotide sequence ID" value="NZ_VOHK01000003.1"/>
</dbReference>
<evidence type="ECO:0000256" key="7">
    <source>
        <dbReference type="SAM" id="SignalP"/>
    </source>
</evidence>
<feature type="chain" id="PRO_5023000548" evidence="7">
    <location>
        <begin position="32"/>
        <end position="121"/>
    </location>
</feature>
<evidence type="ECO:0000313" key="9">
    <source>
        <dbReference type="Proteomes" id="UP000319980"/>
    </source>
</evidence>
<dbReference type="AlphaFoldDB" id="A0A5C5U708"/>
<keyword evidence="5 6" id="KW-0472">Membrane</keyword>
<comment type="caution">
    <text evidence="8">The sequence shown here is derived from an EMBL/GenBank/DDBJ whole genome shotgun (WGS) entry which is preliminary data.</text>
</comment>
<comment type="subcellular location">
    <subcellularLocation>
        <location evidence="1">Membrane</location>
        <topology evidence="1">Multi-pass membrane protein</topology>
    </subcellularLocation>
</comment>
<evidence type="ECO:0000256" key="5">
    <source>
        <dbReference type="ARBA" id="ARBA00023136"/>
    </source>
</evidence>
<dbReference type="GO" id="GO:0005886">
    <property type="term" value="C:plasma membrane"/>
    <property type="evidence" value="ECO:0007669"/>
    <property type="project" value="TreeGrafter"/>
</dbReference>
<sequence>MTQAAIPAALRGLRAAGAVLAAAAVALSAYAAHGAEGGARTGLQTAALFAFGHGLALVALPRAGQSRTMLAALAMLLAGTLLFSGALVSKYLFDGPSATAPFGGSVLILGWLLCAVSVLKD</sequence>
<evidence type="ECO:0000256" key="2">
    <source>
        <dbReference type="ARBA" id="ARBA00009694"/>
    </source>
</evidence>
<protein>
    <submittedName>
        <fullName evidence="8">DUF423 domain-containing protein</fullName>
    </submittedName>
</protein>
<keyword evidence="9" id="KW-1185">Reference proteome</keyword>
<feature type="signal peptide" evidence="7">
    <location>
        <begin position="1"/>
        <end position="31"/>
    </location>
</feature>
<comment type="similarity">
    <text evidence="2">Belongs to the UPF0382 family.</text>
</comment>
<dbReference type="PANTHER" id="PTHR43461">
    <property type="entry name" value="TRANSMEMBRANE PROTEIN 256"/>
    <property type="match status" value="1"/>
</dbReference>
<dbReference type="Pfam" id="PF04241">
    <property type="entry name" value="DUF423"/>
    <property type="match status" value="1"/>
</dbReference>
<feature type="transmembrane region" description="Helical" evidence="6">
    <location>
        <begin position="41"/>
        <end position="60"/>
    </location>
</feature>
<keyword evidence="7" id="KW-0732">Signal</keyword>
<evidence type="ECO:0000256" key="4">
    <source>
        <dbReference type="ARBA" id="ARBA00022989"/>
    </source>
</evidence>